<dbReference type="KEGG" id="lgi:LOTGIDRAFT_169964"/>
<evidence type="ECO:0000256" key="1">
    <source>
        <dbReference type="ARBA" id="ARBA00022771"/>
    </source>
</evidence>
<dbReference type="PROSITE" id="PS50089">
    <property type="entry name" value="ZF_RING_2"/>
    <property type="match status" value="1"/>
</dbReference>
<feature type="domain" description="RING-type" evidence="4">
    <location>
        <begin position="33"/>
        <end position="79"/>
    </location>
</feature>
<keyword evidence="1 3" id="KW-0479">Metal-binding</keyword>
<dbReference type="OrthoDB" id="6381204at2759"/>
<keyword evidence="6" id="KW-1185">Reference proteome</keyword>
<dbReference type="SUPFAM" id="SSF57850">
    <property type="entry name" value="RING/U-box"/>
    <property type="match status" value="1"/>
</dbReference>
<dbReference type="AlphaFoldDB" id="V3ZJE6"/>
<dbReference type="GeneID" id="20241288"/>
<organism evidence="5 6">
    <name type="scientific">Lottia gigantea</name>
    <name type="common">Giant owl limpet</name>
    <dbReference type="NCBI Taxonomy" id="225164"/>
    <lineage>
        <taxon>Eukaryota</taxon>
        <taxon>Metazoa</taxon>
        <taxon>Spiralia</taxon>
        <taxon>Lophotrochozoa</taxon>
        <taxon>Mollusca</taxon>
        <taxon>Gastropoda</taxon>
        <taxon>Patellogastropoda</taxon>
        <taxon>Lottioidea</taxon>
        <taxon>Lottiidae</taxon>
        <taxon>Lottia</taxon>
    </lineage>
</organism>
<dbReference type="Gene3D" id="3.30.40.10">
    <property type="entry name" value="Zinc/RING finger domain, C3HC4 (zinc finger)"/>
    <property type="match status" value="1"/>
</dbReference>
<dbReference type="InterPro" id="IPR001841">
    <property type="entry name" value="Znf_RING"/>
</dbReference>
<dbReference type="OMA" id="HRTIVYS"/>
<evidence type="ECO:0000259" key="4">
    <source>
        <dbReference type="PROSITE" id="PS50089"/>
    </source>
</evidence>
<dbReference type="Proteomes" id="UP000030746">
    <property type="component" value="Unassembled WGS sequence"/>
</dbReference>
<name>V3ZJE6_LOTGI</name>
<evidence type="ECO:0000256" key="3">
    <source>
        <dbReference type="PROSITE-ProRule" id="PRU00175"/>
    </source>
</evidence>
<dbReference type="GO" id="GO:0008270">
    <property type="term" value="F:zinc ion binding"/>
    <property type="evidence" value="ECO:0007669"/>
    <property type="project" value="UniProtKB-KW"/>
</dbReference>
<dbReference type="CTD" id="20241288"/>
<gene>
    <name evidence="5" type="ORF">LOTGIDRAFT_169964</name>
</gene>
<accession>V3ZJE6</accession>
<dbReference type="EMBL" id="KB203888">
    <property type="protein sequence ID" value="ESO82490.1"/>
    <property type="molecule type" value="Genomic_DNA"/>
</dbReference>
<dbReference type="Pfam" id="PF13920">
    <property type="entry name" value="zf-C3HC4_3"/>
    <property type="match status" value="1"/>
</dbReference>
<evidence type="ECO:0000256" key="2">
    <source>
        <dbReference type="ARBA" id="ARBA00022833"/>
    </source>
</evidence>
<keyword evidence="1 3" id="KW-0863">Zinc-finger</keyword>
<protein>
    <recommendedName>
        <fullName evidence="4">RING-type domain-containing protein</fullName>
    </recommendedName>
</protein>
<keyword evidence="2" id="KW-0862">Zinc</keyword>
<proteinExistence type="predicted"/>
<dbReference type="HOGENOM" id="CLU_2087548_0_0_1"/>
<evidence type="ECO:0000313" key="6">
    <source>
        <dbReference type="Proteomes" id="UP000030746"/>
    </source>
</evidence>
<evidence type="ECO:0000313" key="5">
    <source>
        <dbReference type="EMBL" id="ESO82490.1"/>
    </source>
</evidence>
<dbReference type="RefSeq" id="XP_009066842.1">
    <property type="nucleotide sequence ID" value="XM_009068594.1"/>
</dbReference>
<sequence>MPRAHGNAYMGKLLAKLDEKDKRDDPNGNDEECVICMGAKATMQTFPCSHKVVCRKCFIKTIQVAVSQRSLPLRCVICRARILKLRQAALPKVAVTTPTNAVARTMPKSPSLFQCVK</sequence>
<dbReference type="STRING" id="225164.V3ZJE6"/>
<dbReference type="InterPro" id="IPR013083">
    <property type="entry name" value="Znf_RING/FYVE/PHD"/>
</dbReference>
<reference evidence="5 6" key="1">
    <citation type="journal article" date="2013" name="Nature">
        <title>Insights into bilaterian evolution from three spiralian genomes.</title>
        <authorList>
            <person name="Simakov O."/>
            <person name="Marletaz F."/>
            <person name="Cho S.J."/>
            <person name="Edsinger-Gonzales E."/>
            <person name="Havlak P."/>
            <person name="Hellsten U."/>
            <person name="Kuo D.H."/>
            <person name="Larsson T."/>
            <person name="Lv J."/>
            <person name="Arendt D."/>
            <person name="Savage R."/>
            <person name="Osoegawa K."/>
            <person name="de Jong P."/>
            <person name="Grimwood J."/>
            <person name="Chapman J.A."/>
            <person name="Shapiro H."/>
            <person name="Aerts A."/>
            <person name="Otillar R.P."/>
            <person name="Terry A.Y."/>
            <person name="Boore J.L."/>
            <person name="Grigoriev I.V."/>
            <person name="Lindberg D.R."/>
            <person name="Seaver E.C."/>
            <person name="Weisblat D.A."/>
            <person name="Putnam N.H."/>
            <person name="Rokhsar D.S."/>
        </authorList>
    </citation>
    <scope>NUCLEOTIDE SEQUENCE [LARGE SCALE GENOMIC DNA]</scope>
</reference>